<dbReference type="SUPFAM" id="SSF54593">
    <property type="entry name" value="Glyoxalase/Bleomycin resistance protein/Dihydroxybiphenyl dioxygenase"/>
    <property type="match status" value="1"/>
</dbReference>
<dbReference type="Proteomes" id="UP000774283">
    <property type="component" value="Unassembled WGS sequence"/>
</dbReference>
<feature type="domain" description="VOC" evidence="1">
    <location>
        <begin position="5"/>
        <end position="131"/>
    </location>
</feature>
<name>A0A9X5IT88_9MICO</name>
<evidence type="ECO:0000259" key="1">
    <source>
        <dbReference type="PROSITE" id="PS51819"/>
    </source>
</evidence>
<dbReference type="AlphaFoldDB" id="A0A9X5IT88"/>
<gene>
    <name evidence="2" type="ORF">HF995_12150</name>
</gene>
<evidence type="ECO:0000313" key="2">
    <source>
        <dbReference type="EMBL" id="NKX94011.1"/>
    </source>
</evidence>
<dbReference type="Pfam" id="PF18029">
    <property type="entry name" value="Glyoxalase_6"/>
    <property type="match status" value="1"/>
</dbReference>
<dbReference type="InterPro" id="IPR041581">
    <property type="entry name" value="Glyoxalase_6"/>
</dbReference>
<protein>
    <recommendedName>
        <fullName evidence="1">VOC domain-containing protein</fullName>
    </recommendedName>
</protein>
<reference evidence="2 3" key="1">
    <citation type="submission" date="2020-04" db="EMBL/GenBank/DDBJ databases">
        <title>MicrobeNet Type strains.</title>
        <authorList>
            <person name="Nicholson A.C."/>
        </authorList>
    </citation>
    <scope>NUCLEOTIDE SEQUENCE [LARGE SCALE GENOMIC DNA]</scope>
    <source>
        <strain evidence="2 3">ATCC BAA-789</strain>
    </source>
</reference>
<dbReference type="Gene3D" id="3.10.180.10">
    <property type="entry name" value="2,3-Dihydroxybiphenyl 1,2-Dioxygenase, domain 1"/>
    <property type="match status" value="1"/>
</dbReference>
<dbReference type="EMBL" id="JAAXOW010000004">
    <property type="protein sequence ID" value="NKX94011.1"/>
    <property type="molecule type" value="Genomic_DNA"/>
</dbReference>
<dbReference type="RefSeq" id="WP_168448072.1">
    <property type="nucleotide sequence ID" value="NZ_JAAXOW010000004.1"/>
</dbReference>
<comment type="caution">
    <text evidence="2">The sequence shown here is derived from an EMBL/GenBank/DDBJ whole genome shotgun (WGS) entry which is preliminary data.</text>
</comment>
<accession>A0A9X5IT88</accession>
<keyword evidence="3" id="KW-1185">Reference proteome</keyword>
<evidence type="ECO:0000313" key="3">
    <source>
        <dbReference type="Proteomes" id="UP000774283"/>
    </source>
</evidence>
<organism evidence="2 3">
    <name type="scientific">Sanguibacter hominis ATCC BAA-789</name>
    <dbReference type="NCBI Taxonomy" id="1312740"/>
    <lineage>
        <taxon>Bacteria</taxon>
        <taxon>Bacillati</taxon>
        <taxon>Actinomycetota</taxon>
        <taxon>Actinomycetes</taxon>
        <taxon>Micrococcales</taxon>
        <taxon>Sanguibacteraceae</taxon>
        <taxon>Sanguibacter</taxon>
    </lineage>
</organism>
<proteinExistence type="predicted"/>
<dbReference type="InterPro" id="IPR037523">
    <property type="entry name" value="VOC_core"/>
</dbReference>
<dbReference type="InterPro" id="IPR029068">
    <property type="entry name" value="Glyas_Bleomycin-R_OHBP_Dase"/>
</dbReference>
<dbReference type="PROSITE" id="PS51819">
    <property type="entry name" value="VOC"/>
    <property type="match status" value="1"/>
</dbReference>
<sequence length="132" mass="13444">MTVPRLAIVVIAVDDVDAASTFWAALTGLSATERVPGVFAEHGAPDGAGPGVAWYRRESYVANLGAGVGDLAAGEVHPAELYLRVDDVAHELERAVALGAAELSPAGARPWGETVAYVRAPGGAVVALATGR</sequence>